<keyword evidence="3" id="KW-0276">Fatty acid metabolism</keyword>
<comment type="similarity">
    <text evidence="2">Belongs to the enoyl-CoA hydratase/isomerase family.</text>
</comment>
<dbReference type="Gene3D" id="3.90.226.10">
    <property type="entry name" value="2-enoyl-CoA Hydratase, Chain A, domain 1"/>
    <property type="match status" value="1"/>
</dbReference>
<keyword evidence="6" id="KW-1185">Reference proteome</keyword>
<reference evidence="7" key="1">
    <citation type="submission" date="2025-08" db="UniProtKB">
        <authorList>
            <consortium name="RefSeq"/>
        </authorList>
    </citation>
    <scope>IDENTIFICATION</scope>
</reference>
<dbReference type="NCBIfam" id="NF004794">
    <property type="entry name" value="PRK06142.1"/>
    <property type="match status" value="1"/>
</dbReference>
<evidence type="ECO:0000313" key="6">
    <source>
        <dbReference type="Proteomes" id="UP000695022"/>
    </source>
</evidence>
<gene>
    <name evidence="7" type="primary">LOC106804624</name>
</gene>
<dbReference type="GeneID" id="106804624"/>
<keyword evidence="5" id="KW-0413">Isomerase</keyword>
<dbReference type="InterPro" id="IPR045002">
    <property type="entry name" value="Ech1-like"/>
</dbReference>
<dbReference type="RefSeq" id="XP_014661376.1">
    <property type="nucleotide sequence ID" value="XM_014805890.1"/>
</dbReference>
<proteinExistence type="inferred from homology"/>
<dbReference type="InterPro" id="IPR001753">
    <property type="entry name" value="Enoyl-CoA_hydra/iso"/>
</dbReference>
<protein>
    <submittedName>
        <fullName evidence="7">Delta(3,5)-Delta(2,4)-dienoyl-CoA isomerase, mitochondrial-like</fullName>
    </submittedName>
</protein>
<dbReference type="PANTHER" id="PTHR43149:SF1">
    <property type="entry name" value="DELTA(3,5)-DELTA(2,4)-DIENOYL-COA ISOMERASE, MITOCHONDRIAL"/>
    <property type="match status" value="1"/>
</dbReference>
<organism evidence="6 7">
    <name type="scientific">Priapulus caudatus</name>
    <name type="common">Priapulid worm</name>
    <dbReference type="NCBI Taxonomy" id="37621"/>
    <lineage>
        <taxon>Eukaryota</taxon>
        <taxon>Metazoa</taxon>
        <taxon>Ecdysozoa</taxon>
        <taxon>Scalidophora</taxon>
        <taxon>Priapulida</taxon>
        <taxon>Priapulimorpha</taxon>
        <taxon>Priapulimorphida</taxon>
        <taxon>Priapulidae</taxon>
        <taxon>Priapulus</taxon>
    </lineage>
</organism>
<dbReference type="PANTHER" id="PTHR43149">
    <property type="entry name" value="ENOYL-COA HYDRATASE"/>
    <property type="match status" value="1"/>
</dbReference>
<comment type="pathway">
    <text evidence="1">Lipid metabolism; fatty acid beta-oxidation.</text>
</comment>
<evidence type="ECO:0000256" key="4">
    <source>
        <dbReference type="ARBA" id="ARBA00023098"/>
    </source>
</evidence>
<evidence type="ECO:0000256" key="5">
    <source>
        <dbReference type="ARBA" id="ARBA00023235"/>
    </source>
</evidence>
<accession>A0ABM1DN55</accession>
<dbReference type="Pfam" id="PF00378">
    <property type="entry name" value="ECH_1"/>
    <property type="match status" value="1"/>
</dbReference>
<evidence type="ECO:0000256" key="2">
    <source>
        <dbReference type="ARBA" id="ARBA00005254"/>
    </source>
</evidence>
<evidence type="ECO:0000313" key="7">
    <source>
        <dbReference type="RefSeq" id="XP_014661376.1"/>
    </source>
</evidence>
<evidence type="ECO:0000256" key="1">
    <source>
        <dbReference type="ARBA" id="ARBA00005005"/>
    </source>
</evidence>
<dbReference type="CDD" id="cd06558">
    <property type="entry name" value="crotonase-like"/>
    <property type="match status" value="1"/>
</dbReference>
<dbReference type="InterPro" id="IPR029045">
    <property type="entry name" value="ClpP/crotonase-like_dom_sf"/>
</dbReference>
<dbReference type="Proteomes" id="UP000695022">
    <property type="component" value="Unplaced"/>
</dbReference>
<evidence type="ECO:0000256" key="3">
    <source>
        <dbReference type="ARBA" id="ARBA00022832"/>
    </source>
</evidence>
<sequence length="311" mass="34677">MFVCSRVIKSLLDGGRQTKAALRLSMRTMSSGISSQYKYETLEVSQPSDNVLQVMLNRPEKRNAMNRIFWKEMVECFTQIDGDQDCRAVVLCAAGQTFTSGLDLTDAQEVFQAAEDKDIARRAFFLRELIRGYQESFTVIEKCKKPVLAAIHSACIGGGVDMVTACDIRYCTQDAWFEIKEVDIGLAADVGTLQRIPKIIGNDSLVRELVYTGRRLYADEAKECGLVNRVFQDKEVMLQSALDLAVLIASKSPVAVQSSKVALIYSRDHSVPESLDQMATWNMSMLQTEDIMKAVVALMSKAKDPPNFSKL</sequence>
<dbReference type="Gene3D" id="1.10.12.10">
    <property type="entry name" value="Lyase 2-enoyl-coa Hydratase, Chain A, domain 2"/>
    <property type="match status" value="1"/>
</dbReference>
<dbReference type="SUPFAM" id="SSF52096">
    <property type="entry name" value="ClpP/crotonase"/>
    <property type="match status" value="1"/>
</dbReference>
<name>A0ABM1DN55_PRICU</name>
<keyword evidence="4" id="KW-0443">Lipid metabolism</keyword>
<dbReference type="InterPro" id="IPR014748">
    <property type="entry name" value="Enoyl-CoA_hydra_C"/>
</dbReference>